<feature type="compositionally biased region" description="Polar residues" evidence="2">
    <location>
        <begin position="360"/>
        <end position="371"/>
    </location>
</feature>
<dbReference type="SUPFAM" id="SSF109998">
    <property type="entry name" value="Triger factor/SurA peptide-binding domain-like"/>
    <property type="match status" value="1"/>
</dbReference>
<accession>A0A7C9N9Q1</accession>
<dbReference type="PANTHER" id="PTHR47245">
    <property type="entry name" value="PEPTIDYLPROLYL ISOMERASE"/>
    <property type="match status" value="1"/>
</dbReference>
<dbReference type="InterPro" id="IPR027304">
    <property type="entry name" value="Trigger_fact/SurA_dom_sf"/>
</dbReference>
<dbReference type="PROSITE" id="PS01096">
    <property type="entry name" value="PPIC_PPIASE_1"/>
    <property type="match status" value="1"/>
</dbReference>
<feature type="domain" description="PpiC" evidence="4">
    <location>
        <begin position="187"/>
        <end position="279"/>
    </location>
</feature>
<evidence type="ECO:0000259" key="4">
    <source>
        <dbReference type="PROSITE" id="PS50198"/>
    </source>
</evidence>
<reference evidence="5" key="1">
    <citation type="submission" date="2018-08" db="EMBL/GenBank/DDBJ databases">
        <title>Murine metabolic-syndrome-specific gut microbial biobank.</title>
        <authorList>
            <person name="Liu C."/>
        </authorList>
    </citation>
    <scope>NUCLEOTIDE SEQUENCE [LARGE SCALE GENOMIC DNA]</scope>
    <source>
        <strain evidence="5">Z82</strain>
    </source>
</reference>
<evidence type="ECO:0000313" key="5">
    <source>
        <dbReference type="EMBL" id="NBI33764.1"/>
    </source>
</evidence>
<feature type="chain" id="PRO_5028818284" evidence="3">
    <location>
        <begin position="27"/>
        <end position="413"/>
    </location>
</feature>
<evidence type="ECO:0000256" key="1">
    <source>
        <dbReference type="PROSITE-ProRule" id="PRU00278"/>
    </source>
</evidence>
<dbReference type="Pfam" id="PF13624">
    <property type="entry name" value="SurA_N_3"/>
    <property type="match status" value="1"/>
</dbReference>
<keyword evidence="3" id="KW-0732">Signal</keyword>
<feature type="signal peptide" evidence="3">
    <location>
        <begin position="1"/>
        <end position="26"/>
    </location>
</feature>
<keyword evidence="1 5" id="KW-0413">Isomerase</keyword>
<comment type="caution">
    <text evidence="5">The sequence shown here is derived from an EMBL/GenBank/DDBJ whole genome shotgun (WGS) entry which is preliminary data.</text>
</comment>
<dbReference type="InterPro" id="IPR046357">
    <property type="entry name" value="PPIase_dom_sf"/>
</dbReference>
<dbReference type="InterPro" id="IPR023058">
    <property type="entry name" value="PPIase_PpiC_CS"/>
</dbReference>
<dbReference type="SUPFAM" id="SSF54534">
    <property type="entry name" value="FKBP-like"/>
    <property type="match status" value="1"/>
</dbReference>
<organism evidence="5">
    <name type="scientific">Muribaculaceae bacterium Z82</name>
    <dbReference type="NCBI Taxonomy" id="2304548"/>
    <lineage>
        <taxon>Bacteria</taxon>
        <taxon>Pseudomonadati</taxon>
        <taxon>Bacteroidota</taxon>
        <taxon>Bacteroidia</taxon>
        <taxon>Bacteroidales</taxon>
        <taxon>Muribaculaceae</taxon>
    </lineage>
</organism>
<dbReference type="InterPro" id="IPR000297">
    <property type="entry name" value="PPIase_PpiC"/>
</dbReference>
<dbReference type="Gene3D" id="3.10.50.40">
    <property type="match status" value="1"/>
</dbReference>
<gene>
    <name evidence="5" type="ORF">D1639_01665</name>
</gene>
<dbReference type="EMBL" id="QWKH01000006">
    <property type="protein sequence ID" value="NBI33764.1"/>
    <property type="molecule type" value="Genomic_DNA"/>
</dbReference>
<feature type="compositionally biased region" description="Acidic residues" evidence="2">
    <location>
        <begin position="387"/>
        <end position="403"/>
    </location>
</feature>
<dbReference type="PROSITE" id="PS50198">
    <property type="entry name" value="PPIC_PPIASE_2"/>
    <property type="match status" value="1"/>
</dbReference>
<keyword evidence="1" id="KW-0697">Rotamase</keyword>
<dbReference type="Pfam" id="PF00639">
    <property type="entry name" value="Rotamase"/>
    <property type="match status" value="1"/>
</dbReference>
<evidence type="ECO:0000256" key="3">
    <source>
        <dbReference type="SAM" id="SignalP"/>
    </source>
</evidence>
<dbReference type="Gene3D" id="1.10.4030.10">
    <property type="entry name" value="Porin chaperone SurA, peptide-binding domain"/>
    <property type="match status" value="1"/>
</dbReference>
<evidence type="ECO:0000256" key="2">
    <source>
        <dbReference type="SAM" id="MobiDB-lite"/>
    </source>
</evidence>
<name>A0A7C9N9Q1_9BACT</name>
<dbReference type="PANTHER" id="PTHR47245:SF2">
    <property type="entry name" value="PEPTIDYL-PROLYL CIS-TRANS ISOMERASE HP_0175-RELATED"/>
    <property type="match status" value="1"/>
</dbReference>
<proteinExistence type="predicted"/>
<dbReference type="PROSITE" id="PS51257">
    <property type="entry name" value="PROKAR_LIPOPROTEIN"/>
    <property type="match status" value="1"/>
</dbReference>
<protein>
    <submittedName>
        <fullName evidence="5">Peptidylprolyl isomerase</fullName>
    </submittedName>
</protein>
<dbReference type="GO" id="GO:0003755">
    <property type="term" value="F:peptidyl-prolyl cis-trans isomerase activity"/>
    <property type="evidence" value="ECO:0007669"/>
    <property type="project" value="UniProtKB-KW"/>
</dbReference>
<dbReference type="InterPro" id="IPR050245">
    <property type="entry name" value="PrsA_foldase"/>
</dbReference>
<feature type="region of interest" description="Disordered" evidence="2">
    <location>
        <begin position="360"/>
        <end position="413"/>
    </location>
</feature>
<dbReference type="AlphaFoldDB" id="A0A7C9N9Q1"/>
<sequence>MKSACVLGLSAVCALGVAGCSNSSTAPGSSNDGSVSGGVAATVNGEPISEDLVTNYIESLRAQYGLTDEGSWGQYLAASSLTPESLRENIINSYVELELMEEGAAAAGIVADDATVQGYVDSMKSNYDSDEKWQEALAGAGMTEDEYRQEIARQLVSQEFTATFESTEEPTDEEMLQYAQMYSSMFNGAKRSSHILFSADDEATAREVLERLQSGELDFAEAAQTYSQDGSASNGGDVGWDKLSNFVTEYQTALDGLGKGELSDLVVSQFGIHIIKCTDTFEPATTTADDGTVSANITSVSELPEEFQEVVKTAAKNQKSTENYQAWLTSERESADIVINPMPEDVPYNVDMSQYSATNGLATEDNGTVDETITEDETQGTVPEGGEGADDAQTEGGEGEGQDGEGQQTEGTE</sequence>